<accession>A0A5B8JAJ6</accession>
<reference evidence="2" key="1">
    <citation type="submission" date="2019-07" db="EMBL/GenBank/DDBJ databases">
        <title>Complete genome sequences of three Mycoplasma sp. 1220 strains.</title>
        <authorList>
            <person name="Grozner D."/>
            <person name="Forro B."/>
            <person name="Kovacs A.B."/>
            <person name="Marton S."/>
            <person name="Banyai K."/>
            <person name="Kreizinger Z."/>
            <person name="Sulyok K.M."/>
            <person name="Gyuranecz M."/>
        </authorList>
    </citation>
    <scope>NUCLEOTIDE SEQUENCE [LARGE SCALE GENOMIC DNA]</scope>
    <source>
        <strain evidence="2">MYCAV93</strain>
    </source>
</reference>
<dbReference type="EMBL" id="CP041663">
    <property type="protein sequence ID" value="QDY88102.1"/>
    <property type="molecule type" value="Genomic_DNA"/>
</dbReference>
<evidence type="ECO:0000313" key="1">
    <source>
        <dbReference type="EMBL" id="QDY88102.1"/>
    </source>
</evidence>
<organism evidence="1 2">
    <name type="scientific">Mycoplasma anserisalpingitidis</name>
    <dbReference type="NCBI Taxonomy" id="519450"/>
    <lineage>
        <taxon>Bacteria</taxon>
        <taxon>Bacillati</taxon>
        <taxon>Mycoplasmatota</taxon>
        <taxon>Mollicutes</taxon>
        <taxon>Mycoplasmataceae</taxon>
        <taxon>Mycoplasma</taxon>
    </lineage>
</organism>
<gene>
    <name evidence="1" type="ORF">FOY43_00250</name>
</gene>
<dbReference type="OrthoDB" id="400944at2"/>
<name>A0A5B8JAJ6_9MOLU</name>
<dbReference type="RefSeq" id="WP_146308453.1">
    <property type="nucleotide sequence ID" value="NZ_CP041663.1"/>
</dbReference>
<dbReference type="AlphaFoldDB" id="A0A5B8JAJ6"/>
<evidence type="ECO:0000313" key="2">
    <source>
        <dbReference type="Proteomes" id="UP000317512"/>
    </source>
</evidence>
<dbReference type="Proteomes" id="UP000317512">
    <property type="component" value="Chromosome"/>
</dbReference>
<proteinExistence type="predicted"/>
<sequence length="282" mass="32249">MSKTNKKSLKLIIGLLLAGSAVTIGSCIVAQQMIEKESLRRAYIKNFEINEVRRDGLRDLISKLDDTEEHKNRRDSLLNKYSSLLSVTTDPKKLKTNNDELKSVFEDLSKEIDPLYGTEKEKLENVYQKALEANALYDKTYQLQSINEVKNSRDWLENKDNAITIQKVKDETARMATLIKNLQEFSELRSNITKIITFDTIESSKAKKVIDAALNSKNPTYKNEAATSEIVKKVLEIKNNIEFKNSKLVAFKDVDEFTDAQKSSINQTISELNELYKNLENL</sequence>
<protein>
    <submittedName>
        <fullName evidence="1">Uncharacterized protein</fullName>
    </submittedName>
</protein>
<dbReference type="PROSITE" id="PS51257">
    <property type="entry name" value="PROKAR_LIPOPROTEIN"/>
    <property type="match status" value="1"/>
</dbReference>